<dbReference type="PANTHER" id="PTHR10540">
    <property type="entry name" value="EUKARYOTIC TRANSLATION INITIATION FACTOR 3 SUBUNIT F-RELATED"/>
    <property type="match status" value="1"/>
</dbReference>
<dbReference type="Proteomes" id="UP001281761">
    <property type="component" value="Unassembled WGS sequence"/>
</dbReference>
<dbReference type="InterPro" id="IPR000555">
    <property type="entry name" value="JAMM/MPN+_dom"/>
</dbReference>
<dbReference type="InterPro" id="IPR024969">
    <property type="entry name" value="EIF3F/CSN6-like_C"/>
</dbReference>
<evidence type="ECO:0000313" key="5">
    <source>
        <dbReference type="Proteomes" id="UP001281761"/>
    </source>
</evidence>
<protein>
    <submittedName>
        <fullName evidence="4">26S proteasome non-ATPase regulatory subunit 7</fullName>
    </submittedName>
</protein>
<feature type="domain" description="EIF3F/CSN6-like C-terminal" evidence="3">
    <location>
        <begin position="127"/>
        <end position="236"/>
    </location>
</feature>
<sequence length="290" mass="33228">MGTIDKGVVDITNCFAVPFQEDHVTNSWFFDTTYIQKMYSMQRKITVKEVIVGWYSAYPGASINPVDLRIQQMVQQYCPKPTFLVVDVEPKGEFPTKAYISSVSDKDDGTELSFSFQHLACEMGAQEAEEIGVEHLLRDVFDTQMTPLRGKIDQRSKAFASYNQNLIEIRQYLRDVIDRKLPLNQHILSLIQEIFNLTPHTNDILTKGILANTNDSTAVLLTSHILRVLLSLAAVIDNKIELQRKAEKDAIEEEEKKIKAQKEKEEKEKKEQEEKEKLEGKKEEGTTDKK</sequence>
<keyword evidence="5" id="KW-1185">Reference proteome</keyword>
<gene>
    <name evidence="4" type="ORF">BLNAU_591</name>
</gene>
<organism evidence="4 5">
    <name type="scientific">Blattamonas nauphoetae</name>
    <dbReference type="NCBI Taxonomy" id="2049346"/>
    <lineage>
        <taxon>Eukaryota</taxon>
        <taxon>Metamonada</taxon>
        <taxon>Preaxostyla</taxon>
        <taxon>Oxymonadida</taxon>
        <taxon>Blattamonas</taxon>
    </lineage>
</organism>
<dbReference type="EMBL" id="JARBJD010000002">
    <property type="protein sequence ID" value="KAK2964674.1"/>
    <property type="molecule type" value="Genomic_DNA"/>
</dbReference>
<dbReference type="Gene3D" id="3.40.140.10">
    <property type="entry name" value="Cytidine Deaminase, domain 2"/>
    <property type="match status" value="1"/>
</dbReference>
<evidence type="ECO:0000259" key="2">
    <source>
        <dbReference type="Pfam" id="PF01398"/>
    </source>
</evidence>
<evidence type="ECO:0000256" key="1">
    <source>
        <dbReference type="SAM" id="MobiDB-lite"/>
    </source>
</evidence>
<evidence type="ECO:0000259" key="3">
    <source>
        <dbReference type="Pfam" id="PF13012"/>
    </source>
</evidence>
<feature type="region of interest" description="Disordered" evidence="1">
    <location>
        <begin position="248"/>
        <end position="290"/>
    </location>
</feature>
<evidence type="ECO:0000313" key="4">
    <source>
        <dbReference type="EMBL" id="KAK2964674.1"/>
    </source>
</evidence>
<keyword evidence="4" id="KW-0647">Proteasome</keyword>
<proteinExistence type="predicted"/>
<accession>A0ABQ9YLP4</accession>
<dbReference type="Pfam" id="PF13012">
    <property type="entry name" value="MitMem_reg"/>
    <property type="match status" value="1"/>
</dbReference>
<dbReference type="PANTHER" id="PTHR10540:SF7">
    <property type="entry name" value="26S PROTEASOME NON-ATPASE REGULATORY SUBUNIT 7"/>
    <property type="match status" value="1"/>
</dbReference>
<dbReference type="GO" id="GO:0000502">
    <property type="term" value="C:proteasome complex"/>
    <property type="evidence" value="ECO:0007669"/>
    <property type="project" value="UniProtKB-KW"/>
</dbReference>
<name>A0ABQ9YLP4_9EUKA</name>
<dbReference type="Pfam" id="PF01398">
    <property type="entry name" value="JAB"/>
    <property type="match status" value="1"/>
</dbReference>
<comment type="caution">
    <text evidence="4">The sequence shown here is derived from an EMBL/GenBank/DDBJ whole genome shotgun (WGS) entry which is preliminary data.</text>
</comment>
<feature type="domain" description="JAB1/MPN/MOV34 metalloenzyme" evidence="2">
    <location>
        <begin position="1"/>
        <end position="79"/>
    </location>
</feature>
<reference evidence="4 5" key="1">
    <citation type="journal article" date="2022" name="bioRxiv">
        <title>Genomics of Preaxostyla Flagellates Illuminates Evolutionary Transitions and the Path Towards Mitochondrial Loss.</title>
        <authorList>
            <person name="Novak L.V.F."/>
            <person name="Treitli S.C."/>
            <person name="Pyrih J."/>
            <person name="Halakuc P."/>
            <person name="Pipaliya S.V."/>
            <person name="Vacek V."/>
            <person name="Brzon O."/>
            <person name="Soukal P."/>
            <person name="Eme L."/>
            <person name="Dacks J.B."/>
            <person name="Karnkowska A."/>
            <person name="Elias M."/>
            <person name="Hampl V."/>
        </authorList>
    </citation>
    <scope>NUCLEOTIDE SEQUENCE [LARGE SCALE GENOMIC DNA]</scope>
    <source>
        <strain evidence="4">NAU3</strain>
        <tissue evidence="4">Gut</tissue>
    </source>
</reference>